<dbReference type="EMBL" id="CP111022">
    <property type="protein sequence ID" value="WAR18923.1"/>
    <property type="molecule type" value="Genomic_DNA"/>
</dbReference>
<protein>
    <submittedName>
        <fullName evidence="1">Uncharacterized protein</fullName>
    </submittedName>
</protein>
<accession>A0ABY7FDX4</accession>
<evidence type="ECO:0000313" key="1">
    <source>
        <dbReference type="EMBL" id="WAR18923.1"/>
    </source>
</evidence>
<proteinExistence type="predicted"/>
<evidence type="ECO:0000313" key="2">
    <source>
        <dbReference type="Proteomes" id="UP001164746"/>
    </source>
</evidence>
<organism evidence="1 2">
    <name type="scientific">Mya arenaria</name>
    <name type="common">Soft-shell clam</name>
    <dbReference type="NCBI Taxonomy" id="6604"/>
    <lineage>
        <taxon>Eukaryota</taxon>
        <taxon>Metazoa</taxon>
        <taxon>Spiralia</taxon>
        <taxon>Lophotrochozoa</taxon>
        <taxon>Mollusca</taxon>
        <taxon>Bivalvia</taxon>
        <taxon>Autobranchia</taxon>
        <taxon>Heteroconchia</taxon>
        <taxon>Euheterodonta</taxon>
        <taxon>Imparidentia</taxon>
        <taxon>Neoheterodontei</taxon>
        <taxon>Myida</taxon>
        <taxon>Myoidea</taxon>
        <taxon>Myidae</taxon>
        <taxon>Mya</taxon>
    </lineage>
</organism>
<gene>
    <name evidence="1" type="ORF">MAR_000761</name>
</gene>
<keyword evidence="2" id="KW-1185">Reference proteome</keyword>
<sequence length="62" mass="7164">MKAYEVISEKASKVRELFLSKHKGIISASEDTTETSFPQEFWEIGAVYFHNHDKDGNRICML</sequence>
<name>A0ABY7FDX4_MYAAR</name>
<dbReference type="Proteomes" id="UP001164746">
    <property type="component" value="Chromosome 11"/>
</dbReference>
<reference evidence="1" key="1">
    <citation type="submission" date="2022-11" db="EMBL/GenBank/DDBJ databases">
        <title>Centuries of genome instability and evolution in soft-shell clam transmissible cancer (bioRxiv).</title>
        <authorList>
            <person name="Hart S.F.M."/>
            <person name="Yonemitsu M.A."/>
            <person name="Giersch R.M."/>
            <person name="Beal B.F."/>
            <person name="Arriagada G."/>
            <person name="Davis B.W."/>
            <person name="Ostrander E.A."/>
            <person name="Goff S.P."/>
            <person name="Metzger M.J."/>
        </authorList>
    </citation>
    <scope>NUCLEOTIDE SEQUENCE</scope>
    <source>
        <strain evidence="1">MELC-2E11</strain>
        <tissue evidence="1">Siphon/mantle</tissue>
    </source>
</reference>